<evidence type="ECO:0000256" key="5">
    <source>
        <dbReference type="ARBA" id="ARBA00022679"/>
    </source>
</evidence>
<dbReference type="Gene3D" id="3.30.300.30">
    <property type="match status" value="1"/>
</dbReference>
<dbReference type="PROSITE" id="PS00455">
    <property type="entry name" value="AMP_BINDING"/>
    <property type="match status" value="1"/>
</dbReference>
<dbReference type="GO" id="GO:0008610">
    <property type="term" value="P:lipid biosynthetic process"/>
    <property type="evidence" value="ECO:0007669"/>
    <property type="project" value="UniProtKB-ARBA"/>
</dbReference>
<organism evidence="9 10">
    <name type="scientific">Streptomyces puniciscabiei</name>
    <dbReference type="NCBI Taxonomy" id="164348"/>
    <lineage>
        <taxon>Bacteria</taxon>
        <taxon>Bacillati</taxon>
        <taxon>Actinomycetota</taxon>
        <taxon>Actinomycetes</taxon>
        <taxon>Kitasatosporales</taxon>
        <taxon>Streptomycetaceae</taxon>
        <taxon>Streptomyces</taxon>
    </lineage>
</organism>
<dbReference type="InterPro" id="IPR023213">
    <property type="entry name" value="CAT-like_dom_sf"/>
</dbReference>
<dbReference type="InterPro" id="IPR036390">
    <property type="entry name" value="WH_DNA-bd_sf"/>
</dbReference>
<dbReference type="InterPro" id="IPR020845">
    <property type="entry name" value="AMP-binding_CS"/>
</dbReference>
<keyword evidence="6" id="KW-0949">S-adenosyl-L-methionine</keyword>
<dbReference type="GO" id="GO:0043041">
    <property type="term" value="P:amino acid activation for nonribosomal peptide biosynthetic process"/>
    <property type="evidence" value="ECO:0007669"/>
    <property type="project" value="TreeGrafter"/>
</dbReference>
<keyword evidence="3" id="KW-0597">Phosphoprotein</keyword>
<dbReference type="PANTHER" id="PTHR45527:SF1">
    <property type="entry name" value="FATTY ACID SYNTHASE"/>
    <property type="match status" value="1"/>
</dbReference>
<dbReference type="Pfam" id="PF00501">
    <property type="entry name" value="AMP-binding"/>
    <property type="match status" value="1"/>
</dbReference>
<dbReference type="GO" id="GO:0032259">
    <property type="term" value="P:methylation"/>
    <property type="evidence" value="ECO:0007669"/>
    <property type="project" value="UniProtKB-KW"/>
</dbReference>
<evidence type="ECO:0000313" key="10">
    <source>
        <dbReference type="Proteomes" id="UP000318103"/>
    </source>
</evidence>
<dbReference type="Gene3D" id="1.20.58.1390">
    <property type="match status" value="1"/>
</dbReference>
<dbReference type="InterPro" id="IPR012967">
    <property type="entry name" value="COMT_dimerisation"/>
</dbReference>
<dbReference type="SUPFAM" id="SSF46785">
    <property type="entry name" value="Winged helix' DNA-binding domain"/>
    <property type="match status" value="1"/>
</dbReference>
<dbReference type="InterPro" id="IPR045851">
    <property type="entry name" value="AMP-bd_C_sf"/>
</dbReference>
<dbReference type="Gene3D" id="3.40.50.1820">
    <property type="entry name" value="alpha/beta hydrolase"/>
    <property type="match status" value="1"/>
</dbReference>
<dbReference type="SUPFAM" id="SSF56801">
    <property type="entry name" value="Acetyl-CoA synthetase-like"/>
    <property type="match status" value="1"/>
</dbReference>
<dbReference type="OrthoDB" id="2472181at2"/>
<keyword evidence="2" id="KW-0596">Phosphopantetheine</keyword>
<dbReference type="GO" id="GO:0044550">
    <property type="term" value="P:secondary metabolite biosynthetic process"/>
    <property type="evidence" value="ECO:0007669"/>
    <property type="project" value="TreeGrafter"/>
</dbReference>
<dbReference type="FunFam" id="2.30.38.10:FF:000001">
    <property type="entry name" value="Non-ribosomal peptide synthetase PvdI"/>
    <property type="match status" value="1"/>
</dbReference>
<dbReference type="InterPro" id="IPR025110">
    <property type="entry name" value="AMP-bd_C"/>
</dbReference>
<keyword evidence="4" id="KW-0489">Methyltransferase</keyword>
<evidence type="ECO:0000256" key="7">
    <source>
        <dbReference type="SAM" id="MobiDB-lite"/>
    </source>
</evidence>
<name>A0A542UCM1_9ACTN</name>
<dbReference type="Gene3D" id="3.30.559.30">
    <property type="entry name" value="Nonribosomal peptide synthetase, condensation domain"/>
    <property type="match status" value="1"/>
</dbReference>
<evidence type="ECO:0000313" key="9">
    <source>
        <dbReference type="EMBL" id="TQK96801.1"/>
    </source>
</evidence>
<dbReference type="PROSITE" id="PS51683">
    <property type="entry name" value="SAM_OMT_II"/>
    <property type="match status" value="1"/>
</dbReference>
<dbReference type="InterPro" id="IPR001242">
    <property type="entry name" value="Condensation_dom"/>
</dbReference>
<sequence>MRKALHQLAGMTAEERAAFLGRAQAVGPAAAAVGHEPAAAAVGHEPAAAAVGPEPAAWPAGPGQAHQLFLDRLWSGDGAPYVVPFALRLTGPLSVPVLRRALQDVTERHKVLACRFRFEDGTAMAVPGPPPELSVVTVPGATEAERQRAAFAYAEERARLRFDLENGPVVRSELISLASQDHLLLWIVHHIAADGWSVGVLMEELSAAYRARSAGTAPVLPPLTEQFADFAAWQWRRLDEADDRIEACRARLAGAAPAFVPADRERPAVQTFNGRSIPFHLPPAVAADLRALARQRGGTLFPVMLAALHVLVTRYSGLDDAVIGAVVSGRVRPGTEALIGPFANTLPMRIDATGEPRFGELVDRVQDAILAGMADQDLPFGSLVQRLGGARDTSRNPLYQVLFSMGSLPLGDAEVPVTPKLSLRPVAFSNNTARLDLELTVEQSGDGLGGRLDYNTDLYEGPTAERLLEQYATLLAGIATEPDLPIGRYPLEPEAARLVALRTAAVPTRPAFASTFGELFAQQVALRPHAPAVRCDGAVLSFAELDAASDAIAAAVRERISGTEPVVAVGTGRSIELLPAVLGIWKAGGVYLPLELEYPPERLAYLLTDSGAQLMLTAGAELPDFDGQEPPSLDVRELPRRTPSRSSVPEDPDRLAYIMYTSGSTGRPKGVAVTHRSLGNFLAAMAELEVMSVNDVTLALASLPFDGSVIELFLPPAVGATVTVCQRADARDARRLAALLQGVTVQHGTPSTWRMLLDAGADLSGLRSALSGGEALPPELADELRAAVGHVWNLYGPAETTVYSLAQRWDGSAVPLIGPPIAGTTVHVLDDELRPVPPGVLGELCIGGAGLARGYVNAPELTAERFVRHPVTGERLYRTGDLFRRHADGSLTCHGRKDHQLKIRGHRVEPDETAVALERDDRVREAVVLGREFGDGDRRLVAFVRLADGVTTSESELKDAVRAWLPSYMVPARIVAVPEFPHNSSGKVDRRALAERDLADTVLAQGADDVPVTPTQEWLAALWAELLERERVGIHEDFFGAGGHSLLAVTMLHRVVTARGASVGLGAFLTTPTIAALATLIDGENATDELERQVDAMSDDEVAALLEELEQSEPTQKQESHTTMAISSEDEAYQRFLLVAHGHTLFNAVVAGLELDVFGHLSAHPRATLDELADQADIAPHKMRILLASLCAIDLLVRTDGRYSNAPVAERLLAPRGPESWRNIFLSRHRTDYAGMAHTTQALRSGTNEGLKVHEGEGGSVYERLGADPETEAILHQSIAAFAHQEMQGLLRTAGLEGTGHLLDVGGGSGAKAAAIAGHCPGITVTVFDLPSVTELAARKLPAGLDGRVRFEPGDMFIDPFPSGMDAILFSSVLDVFDAQRVETLLAKAYEALGPGGRVLIYSCNTAADEAGGIIATSLSLFLNVIATGEGMAYPVADYERMLRKAGFDQVSAVGGLPMEHAMITAVKG</sequence>
<dbReference type="SUPFAM" id="SSF47336">
    <property type="entry name" value="ACP-like"/>
    <property type="match status" value="1"/>
</dbReference>
<dbReference type="GO" id="GO:0005737">
    <property type="term" value="C:cytoplasm"/>
    <property type="evidence" value="ECO:0007669"/>
    <property type="project" value="TreeGrafter"/>
</dbReference>
<dbReference type="Gene3D" id="3.40.50.150">
    <property type="entry name" value="Vaccinia Virus protein VP39"/>
    <property type="match status" value="1"/>
</dbReference>
<dbReference type="InterPro" id="IPR016461">
    <property type="entry name" value="COMT-like"/>
</dbReference>
<dbReference type="InterPro" id="IPR029058">
    <property type="entry name" value="AB_hydrolase_fold"/>
</dbReference>
<dbReference type="Proteomes" id="UP000318103">
    <property type="component" value="Unassembled WGS sequence"/>
</dbReference>
<dbReference type="PROSITE" id="PS00012">
    <property type="entry name" value="PHOSPHOPANTETHEINE"/>
    <property type="match status" value="1"/>
</dbReference>
<dbReference type="Gene3D" id="3.40.50.12780">
    <property type="entry name" value="N-terminal domain of ligase-like"/>
    <property type="match status" value="1"/>
</dbReference>
<evidence type="ECO:0000256" key="2">
    <source>
        <dbReference type="ARBA" id="ARBA00022450"/>
    </source>
</evidence>
<dbReference type="Gene3D" id="3.30.559.10">
    <property type="entry name" value="Chloramphenicol acetyltransferase-like domain"/>
    <property type="match status" value="1"/>
</dbReference>
<gene>
    <name evidence="9" type="ORF">FB563_1750</name>
</gene>
<dbReference type="Pfam" id="PF08100">
    <property type="entry name" value="Dimerisation"/>
    <property type="match status" value="1"/>
</dbReference>
<feature type="region of interest" description="Disordered" evidence="7">
    <location>
        <begin position="623"/>
        <end position="651"/>
    </location>
</feature>
<dbReference type="Gene3D" id="1.10.10.10">
    <property type="entry name" value="Winged helix-like DNA-binding domain superfamily/Winged helix DNA-binding domain"/>
    <property type="match status" value="1"/>
</dbReference>
<dbReference type="Pfam" id="PF00550">
    <property type="entry name" value="PP-binding"/>
    <property type="match status" value="1"/>
</dbReference>
<evidence type="ECO:0000256" key="6">
    <source>
        <dbReference type="ARBA" id="ARBA00022691"/>
    </source>
</evidence>
<dbReference type="InterPro" id="IPR036388">
    <property type="entry name" value="WH-like_DNA-bd_sf"/>
</dbReference>
<evidence type="ECO:0000256" key="4">
    <source>
        <dbReference type="ARBA" id="ARBA00022603"/>
    </source>
</evidence>
<dbReference type="SUPFAM" id="SSF53335">
    <property type="entry name" value="S-adenosyl-L-methionine-dependent methyltransferases"/>
    <property type="match status" value="1"/>
</dbReference>
<dbReference type="Pfam" id="PF00668">
    <property type="entry name" value="Condensation"/>
    <property type="match status" value="1"/>
</dbReference>
<proteinExistence type="predicted"/>
<evidence type="ECO:0000259" key="8">
    <source>
        <dbReference type="PROSITE" id="PS50075"/>
    </source>
</evidence>
<dbReference type="CDD" id="cd05930">
    <property type="entry name" value="A_NRPS"/>
    <property type="match status" value="1"/>
</dbReference>
<comment type="cofactor">
    <cofactor evidence="1">
        <name>pantetheine 4'-phosphate</name>
        <dbReference type="ChEBI" id="CHEBI:47942"/>
    </cofactor>
</comment>
<comment type="caution">
    <text evidence="9">The sequence shown here is derived from an EMBL/GenBank/DDBJ whole genome shotgun (WGS) entry which is preliminary data.</text>
</comment>
<keyword evidence="5" id="KW-0808">Transferase</keyword>
<dbReference type="CDD" id="cd19531">
    <property type="entry name" value="LCL_NRPS-like"/>
    <property type="match status" value="1"/>
</dbReference>
<dbReference type="InterPro" id="IPR029063">
    <property type="entry name" value="SAM-dependent_MTases_sf"/>
</dbReference>
<dbReference type="InterPro" id="IPR009081">
    <property type="entry name" value="PP-bd_ACP"/>
</dbReference>
<dbReference type="PANTHER" id="PTHR45527">
    <property type="entry name" value="NONRIBOSOMAL PEPTIDE SYNTHETASE"/>
    <property type="match status" value="1"/>
</dbReference>
<dbReference type="InterPro" id="IPR010071">
    <property type="entry name" value="AA_adenyl_dom"/>
</dbReference>
<dbReference type="GO" id="GO:0031177">
    <property type="term" value="F:phosphopantetheine binding"/>
    <property type="evidence" value="ECO:0007669"/>
    <property type="project" value="TreeGrafter"/>
</dbReference>
<dbReference type="GO" id="GO:0046983">
    <property type="term" value="F:protein dimerization activity"/>
    <property type="evidence" value="ECO:0007669"/>
    <property type="project" value="InterPro"/>
</dbReference>
<dbReference type="InterPro" id="IPR006162">
    <property type="entry name" value="Ppantetheine_attach_site"/>
</dbReference>
<dbReference type="SUPFAM" id="SSF52777">
    <property type="entry name" value="CoA-dependent acyltransferases"/>
    <property type="match status" value="2"/>
</dbReference>
<dbReference type="PROSITE" id="PS50075">
    <property type="entry name" value="CARRIER"/>
    <property type="match status" value="1"/>
</dbReference>
<dbReference type="EMBL" id="VFNX01000001">
    <property type="protein sequence ID" value="TQK96801.1"/>
    <property type="molecule type" value="Genomic_DNA"/>
</dbReference>
<protein>
    <submittedName>
        <fullName evidence="9">Amino acid adenylation domain-containing protein</fullName>
    </submittedName>
</protein>
<dbReference type="InterPro" id="IPR000873">
    <property type="entry name" value="AMP-dep_synth/lig_dom"/>
</dbReference>
<dbReference type="InterPro" id="IPR001077">
    <property type="entry name" value="COMT_C"/>
</dbReference>
<dbReference type="Pfam" id="PF13193">
    <property type="entry name" value="AMP-binding_C"/>
    <property type="match status" value="1"/>
</dbReference>
<feature type="domain" description="Carrier" evidence="8">
    <location>
        <begin position="1010"/>
        <end position="1085"/>
    </location>
</feature>
<dbReference type="InterPro" id="IPR036736">
    <property type="entry name" value="ACP-like_sf"/>
</dbReference>
<dbReference type="GO" id="GO:0008171">
    <property type="term" value="F:O-methyltransferase activity"/>
    <property type="evidence" value="ECO:0007669"/>
    <property type="project" value="InterPro"/>
</dbReference>
<keyword evidence="10" id="KW-1185">Reference proteome</keyword>
<dbReference type="RefSeq" id="WP_055705532.1">
    <property type="nucleotide sequence ID" value="NZ_LIRI01000086.1"/>
</dbReference>
<accession>A0A542UCM1</accession>
<evidence type="ECO:0000256" key="1">
    <source>
        <dbReference type="ARBA" id="ARBA00001957"/>
    </source>
</evidence>
<dbReference type="NCBIfam" id="TIGR01733">
    <property type="entry name" value="AA-adenyl-dom"/>
    <property type="match status" value="1"/>
</dbReference>
<dbReference type="InterPro" id="IPR042099">
    <property type="entry name" value="ANL_N_sf"/>
</dbReference>
<reference evidence="9 10" key="1">
    <citation type="submission" date="2019-06" db="EMBL/GenBank/DDBJ databases">
        <title>Sequencing the genomes of 1000 actinobacteria strains.</title>
        <authorList>
            <person name="Klenk H.-P."/>
        </authorList>
    </citation>
    <scope>NUCLEOTIDE SEQUENCE [LARGE SCALE GENOMIC DNA]</scope>
    <source>
        <strain evidence="9 10">DSM 41929</strain>
    </source>
</reference>
<dbReference type="Pfam" id="PF00891">
    <property type="entry name" value="Methyltransf_2"/>
    <property type="match status" value="1"/>
</dbReference>
<evidence type="ECO:0000256" key="3">
    <source>
        <dbReference type="ARBA" id="ARBA00022553"/>
    </source>
</evidence>